<evidence type="ECO:0000313" key="3">
    <source>
        <dbReference type="Proteomes" id="UP000749559"/>
    </source>
</evidence>
<organism evidence="2 3">
    <name type="scientific">Owenia fusiformis</name>
    <name type="common">Polychaete worm</name>
    <dbReference type="NCBI Taxonomy" id="6347"/>
    <lineage>
        <taxon>Eukaryota</taxon>
        <taxon>Metazoa</taxon>
        <taxon>Spiralia</taxon>
        <taxon>Lophotrochozoa</taxon>
        <taxon>Annelida</taxon>
        <taxon>Polychaeta</taxon>
        <taxon>Sedentaria</taxon>
        <taxon>Canalipalpata</taxon>
        <taxon>Sabellida</taxon>
        <taxon>Oweniida</taxon>
        <taxon>Oweniidae</taxon>
        <taxon>Owenia</taxon>
    </lineage>
</organism>
<keyword evidence="3" id="KW-1185">Reference proteome</keyword>
<protein>
    <submittedName>
        <fullName evidence="2">Uncharacterized protein</fullName>
    </submittedName>
</protein>
<evidence type="ECO:0000313" key="2">
    <source>
        <dbReference type="EMBL" id="CAH1782482.1"/>
    </source>
</evidence>
<dbReference type="EMBL" id="CAIIXF020000005">
    <property type="protein sequence ID" value="CAH1782482.1"/>
    <property type="molecule type" value="Genomic_DNA"/>
</dbReference>
<sequence>MSSKEKSLLVKTLEFVHGVTTEASNTEMIMSLGLGKYLQDLYDNLEHNDKGEIWRKDFESLCEVLDIELNKHDVDIFKNLPDFLSFNQFFEKLSHHFTIRGNNTGYIPKVSKYKYIHLDLNLKEMKKSLSARILSKSTSKDKLKQNQMIAHMERVIDQQNDELECLRQTVEELRRGLQAADVRSLFYQVELHKLEQQQLLNGKDVTNLVKNCDINIMPSVDIPEIIITPPDDNMGADTYISMGTNVTQDTNTTVEINMTTDTNGIPYTNMGVDNNMKGDTNMDANTIPNILPENSINHKITTPNQSTKANLQEANDITTILEQNVDTATCHDQSTETNPTNDTRLQRAEKHVAELEEVNGQLQEEVNDSHTKLEQARDMVTQCMMLIQGVDINKNMKNMKSDNMVKVSGMDKL</sequence>
<evidence type="ECO:0000256" key="1">
    <source>
        <dbReference type="SAM" id="Coils"/>
    </source>
</evidence>
<reference evidence="2" key="1">
    <citation type="submission" date="2022-03" db="EMBL/GenBank/DDBJ databases">
        <authorList>
            <person name="Martin C."/>
        </authorList>
    </citation>
    <scope>NUCLEOTIDE SEQUENCE</scope>
</reference>
<name>A0A8S4NQ51_OWEFU</name>
<feature type="coiled-coil region" evidence="1">
    <location>
        <begin position="149"/>
        <end position="183"/>
    </location>
</feature>
<dbReference type="OrthoDB" id="10054715at2759"/>
<keyword evidence="1" id="KW-0175">Coiled coil</keyword>
<proteinExistence type="predicted"/>
<comment type="caution">
    <text evidence="2">The sequence shown here is derived from an EMBL/GenBank/DDBJ whole genome shotgun (WGS) entry which is preliminary data.</text>
</comment>
<feature type="coiled-coil region" evidence="1">
    <location>
        <begin position="345"/>
        <end position="379"/>
    </location>
</feature>
<dbReference type="AlphaFoldDB" id="A0A8S4NQ51"/>
<accession>A0A8S4NQ51</accession>
<gene>
    <name evidence="2" type="ORF">OFUS_LOCUS8927</name>
</gene>
<dbReference type="Proteomes" id="UP000749559">
    <property type="component" value="Unassembled WGS sequence"/>
</dbReference>